<evidence type="ECO:0000313" key="4">
    <source>
        <dbReference type="Proteomes" id="UP000239297"/>
    </source>
</evidence>
<dbReference type="InterPro" id="IPR029016">
    <property type="entry name" value="GAF-like_dom_sf"/>
</dbReference>
<feature type="region of interest" description="Disordered" evidence="1">
    <location>
        <begin position="134"/>
        <end position="153"/>
    </location>
</feature>
<name>A0A2S5IVT1_9MICC</name>
<sequence>MDGHPPGRHRHYLFQGSGIMISEDVQQWMAVQALRITAFDAQSVWVTYTGLGGTRDVRDVVSYFEGGGTLAAPDRDLVAHALNEMIDDGELPVDGAHYSTDEVTDGSGFGDNLRELVLDPDGHRFDRPAVTAPYGIAGDGQQLDEASEEDDDPEYRRCNALYETGLLDTGAEDRFDRYTRRAREHFGVSSASMALITEDRQVIKSVSGPIGQDLPRDIALCARTIEASGALIITDAATDPEYCDHPLVVDGPHVRFYAGYPITTADGWRIGTLCLIDDRPRSFSDDDALTLQRMALDLQIEIWVGDAR</sequence>
<evidence type="ECO:0000256" key="1">
    <source>
        <dbReference type="SAM" id="MobiDB-lite"/>
    </source>
</evidence>
<comment type="caution">
    <text evidence="3">The sequence shown here is derived from an EMBL/GenBank/DDBJ whole genome shotgun (WGS) entry which is preliminary data.</text>
</comment>
<keyword evidence="4" id="KW-1185">Reference proteome</keyword>
<evidence type="ECO:0000313" key="3">
    <source>
        <dbReference type="EMBL" id="PPB48654.1"/>
    </source>
</evidence>
<reference evidence="3 4" key="1">
    <citation type="journal article" date="2014" name="Int. J. Syst. Evol. Microbiol.">
        <title>Arthrobacter pityocampae sp. nov., isolated from Thaumetopoea pityocampa (Lep., Thaumetopoeidae).</title>
        <authorList>
            <person name="Ince I.A."/>
            <person name="Demirbag Z."/>
            <person name="Kati H."/>
        </authorList>
    </citation>
    <scope>NUCLEOTIDE SEQUENCE [LARGE SCALE GENOMIC DNA]</scope>
    <source>
        <strain evidence="3 4">Tp2</strain>
    </source>
</reference>
<proteinExistence type="predicted"/>
<dbReference type="AlphaFoldDB" id="A0A2S5IVT1"/>
<dbReference type="Pfam" id="PF01590">
    <property type="entry name" value="GAF"/>
    <property type="match status" value="1"/>
</dbReference>
<dbReference type="SMART" id="SM00065">
    <property type="entry name" value="GAF"/>
    <property type="match status" value="1"/>
</dbReference>
<dbReference type="OrthoDB" id="9151676at2"/>
<dbReference type="EMBL" id="PRKW01000005">
    <property type="protein sequence ID" value="PPB48654.1"/>
    <property type="molecule type" value="Genomic_DNA"/>
</dbReference>
<dbReference type="Proteomes" id="UP000239297">
    <property type="component" value="Unassembled WGS sequence"/>
</dbReference>
<dbReference type="SUPFAM" id="SSF55781">
    <property type="entry name" value="GAF domain-like"/>
    <property type="match status" value="1"/>
</dbReference>
<dbReference type="Gene3D" id="3.30.450.40">
    <property type="match status" value="1"/>
</dbReference>
<dbReference type="InterPro" id="IPR003018">
    <property type="entry name" value="GAF"/>
</dbReference>
<protein>
    <submittedName>
        <fullName evidence="3">GAF domain-containing protein</fullName>
    </submittedName>
</protein>
<organism evidence="3 4">
    <name type="scientific">Arthrobacter pityocampae</name>
    <dbReference type="NCBI Taxonomy" id="547334"/>
    <lineage>
        <taxon>Bacteria</taxon>
        <taxon>Bacillati</taxon>
        <taxon>Actinomycetota</taxon>
        <taxon>Actinomycetes</taxon>
        <taxon>Micrococcales</taxon>
        <taxon>Micrococcaceae</taxon>
        <taxon>Arthrobacter</taxon>
    </lineage>
</organism>
<dbReference type="PANTHER" id="PTHR43102:SF2">
    <property type="entry name" value="GAF DOMAIN-CONTAINING PROTEIN"/>
    <property type="match status" value="1"/>
</dbReference>
<feature type="domain" description="GAF" evidence="2">
    <location>
        <begin position="170"/>
        <end position="301"/>
    </location>
</feature>
<dbReference type="PANTHER" id="PTHR43102">
    <property type="entry name" value="SLR1143 PROTEIN"/>
    <property type="match status" value="1"/>
</dbReference>
<gene>
    <name evidence="3" type="ORF">C4K88_13070</name>
</gene>
<evidence type="ECO:0000259" key="2">
    <source>
        <dbReference type="SMART" id="SM00065"/>
    </source>
</evidence>
<accession>A0A2S5IVT1</accession>